<proteinExistence type="predicted"/>
<sequence length="159" mass="18607">MLNIKHQEINQKKKELLKNLMGSASSKSIDLNKVRDEWRYGEIDNTDNEKTIISIDLEKVIKNKQILLGRDYGIKLRKLFNLDGVDRMAKRKENIKVMITIPDIVCSINSSFFRGMFKKSIKRFGENGFKNIYHFLCDEFQEAMIRDGISSTLMELRLN</sequence>
<organism evidence="1 2">
    <name type="scientific">Clostridium botulinum</name>
    <dbReference type="NCBI Taxonomy" id="1491"/>
    <lineage>
        <taxon>Bacteria</taxon>
        <taxon>Bacillati</taxon>
        <taxon>Bacillota</taxon>
        <taxon>Clostridia</taxon>
        <taxon>Eubacteriales</taxon>
        <taxon>Clostridiaceae</taxon>
        <taxon>Clostridium</taxon>
    </lineage>
</organism>
<name>A0A9Q1UW62_CLOBO</name>
<comment type="caution">
    <text evidence="1">The sequence shown here is derived from an EMBL/GenBank/DDBJ whole genome shotgun (WGS) entry which is preliminary data.</text>
</comment>
<reference evidence="1 2" key="1">
    <citation type="submission" date="2015-07" db="EMBL/GenBank/DDBJ databases">
        <title>Draft genome sequences of 17 French Clostridium botulinum group III.</title>
        <authorList>
            <person name="Woudstra C."/>
            <person name="Le Marechal C."/>
            <person name="Souillard R."/>
            <person name="Bayon-Auboyer M.-H."/>
            <person name="Dessouter D."/>
            <person name="Fach P."/>
        </authorList>
    </citation>
    <scope>NUCLEOTIDE SEQUENCE [LARGE SCALE GENOMIC DNA]</scope>
    <source>
        <strain evidence="1 2">12LNRI-CD</strain>
    </source>
</reference>
<dbReference type="EMBL" id="LGVR01000100">
    <property type="protein sequence ID" value="KOA82629.1"/>
    <property type="molecule type" value="Genomic_DNA"/>
</dbReference>
<dbReference type="Proteomes" id="UP000037540">
    <property type="component" value="Unassembled WGS sequence"/>
</dbReference>
<evidence type="ECO:0000313" key="2">
    <source>
        <dbReference type="Proteomes" id="UP000037540"/>
    </source>
</evidence>
<dbReference type="AlphaFoldDB" id="A0A9Q1UW62"/>
<dbReference type="RefSeq" id="WP_013720804.1">
    <property type="nucleotide sequence ID" value="NZ_LGVP01000006.1"/>
</dbReference>
<gene>
    <name evidence="1" type="ORF">ADU74_13210</name>
</gene>
<evidence type="ECO:0000313" key="1">
    <source>
        <dbReference type="EMBL" id="KOA82629.1"/>
    </source>
</evidence>
<accession>A0A9Q1UW62</accession>
<protein>
    <submittedName>
        <fullName evidence="1">Uncharacterized protein</fullName>
    </submittedName>
</protein>